<feature type="transmembrane region" description="Helical" evidence="1">
    <location>
        <begin position="37"/>
        <end position="58"/>
    </location>
</feature>
<dbReference type="GeneID" id="79889666"/>
<dbReference type="Proteomes" id="UP000615796">
    <property type="component" value="Unassembled WGS sequence"/>
</dbReference>
<protein>
    <submittedName>
        <fullName evidence="2">Uncharacterized protein</fullName>
    </submittedName>
</protein>
<keyword evidence="1" id="KW-0812">Transmembrane</keyword>
<dbReference type="EMBL" id="JACRUP010000012">
    <property type="protein sequence ID" value="MBC5852349.1"/>
    <property type="molecule type" value="Genomic_DNA"/>
</dbReference>
<organism evidence="2 3">
    <name type="scientific">Vibrio metschnikovii</name>
    <dbReference type="NCBI Taxonomy" id="28172"/>
    <lineage>
        <taxon>Bacteria</taxon>
        <taxon>Pseudomonadati</taxon>
        <taxon>Pseudomonadota</taxon>
        <taxon>Gammaproteobacteria</taxon>
        <taxon>Vibrionales</taxon>
        <taxon>Vibrionaceae</taxon>
        <taxon>Vibrio</taxon>
    </lineage>
</organism>
<feature type="transmembrane region" description="Helical" evidence="1">
    <location>
        <begin position="70"/>
        <end position="89"/>
    </location>
</feature>
<sequence length="92" mass="10257">MLAWLATVVFLVGMGMKVAVSSRWLISVIGVVTLLSWFAWFDIRLVCLGLFISAPFIVRFTRQHTAQLCFLLCVLGSTLASLLITLLTLRLI</sequence>
<dbReference type="RefSeq" id="WP_040905308.1">
    <property type="nucleotide sequence ID" value="NZ_CAWQCL010000004.1"/>
</dbReference>
<proteinExistence type="predicted"/>
<evidence type="ECO:0000313" key="3">
    <source>
        <dbReference type="Proteomes" id="UP000615796"/>
    </source>
</evidence>
<gene>
    <name evidence="2" type="ORF">H8Q88_15690</name>
</gene>
<name>A0A9X0UJT2_VIBME</name>
<accession>A0A9X0UJT2</accession>
<evidence type="ECO:0000313" key="2">
    <source>
        <dbReference type="EMBL" id="MBC5852349.1"/>
    </source>
</evidence>
<keyword evidence="3" id="KW-1185">Reference proteome</keyword>
<evidence type="ECO:0000256" key="1">
    <source>
        <dbReference type="SAM" id="Phobius"/>
    </source>
</evidence>
<reference evidence="2" key="1">
    <citation type="submission" date="2020-08" db="EMBL/GenBank/DDBJ databases">
        <title>Genome Sequencing and Pan-Genome Analysis of Migratory bird Vibrio Strains, Inner Mongolia.</title>
        <authorList>
            <person name="Zheng L."/>
        </authorList>
    </citation>
    <scope>NUCLEOTIDE SEQUENCE</scope>
    <source>
        <strain evidence="2">M13F</strain>
    </source>
</reference>
<comment type="caution">
    <text evidence="2">The sequence shown here is derived from an EMBL/GenBank/DDBJ whole genome shotgun (WGS) entry which is preliminary data.</text>
</comment>
<dbReference type="AlphaFoldDB" id="A0A9X0UJT2"/>
<keyword evidence="1" id="KW-1133">Transmembrane helix</keyword>
<keyword evidence="1" id="KW-0472">Membrane</keyword>